<feature type="compositionally biased region" description="Low complexity" evidence="1">
    <location>
        <begin position="73"/>
        <end position="83"/>
    </location>
</feature>
<protein>
    <submittedName>
        <fullName evidence="2">Uncharacterized protein</fullName>
    </submittedName>
</protein>
<gene>
    <name evidence="2" type="ORF">PR002_g15619</name>
</gene>
<evidence type="ECO:0000313" key="3">
    <source>
        <dbReference type="Proteomes" id="UP000435112"/>
    </source>
</evidence>
<sequence>MPGLLSPSFYEVWQHLPAQVLYDKATPTKRQAAEASEHNRSTPAGTTAATAVVSESSVEAPSAVPSAPPPAEPSSISPAMSPAKTPAKTPAKSPAKRPVKSTAKAPTKSPAAMTPRKRARTGLSTYFEQDSTSLQLPTAELAHASAAPTELANALGNSVEGLFFMFLPKSMWLSIATESNRDPAMVEATPVIAMAAQAQVSGHVVHEARRVLAVAPVM</sequence>
<proteinExistence type="predicted"/>
<dbReference type="AlphaFoldDB" id="A0A6A3KVN0"/>
<dbReference type="Proteomes" id="UP000435112">
    <property type="component" value="Unassembled WGS sequence"/>
</dbReference>
<name>A0A6A3KVN0_9STRA</name>
<feature type="compositionally biased region" description="Low complexity" evidence="1">
    <location>
        <begin position="41"/>
        <end position="65"/>
    </location>
</feature>
<evidence type="ECO:0000256" key="1">
    <source>
        <dbReference type="SAM" id="MobiDB-lite"/>
    </source>
</evidence>
<dbReference type="EMBL" id="QXFU01001147">
    <property type="protein sequence ID" value="KAE9009435.1"/>
    <property type="molecule type" value="Genomic_DNA"/>
</dbReference>
<dbReference type="OrthoDB" id="142668at2759"/>
<comment type="caution">
    <text evidence="2">The sequence shown here is derived from an EMBL/GenBank/DDBJ whole genome shotgun (WGS) entry which is preliminary data.</text>
</comment>
<evidence type="ECO:0000313" key="2">
    <source>
        <dbReference type="EMBL" id="KAE9009435.1"/>
    </source>
</evidence>
<accession>A0A6A3KVN0</accession>
<reference evidence="2 3" key="1">
    <citation type="submission" date="2018-09" db="EMBL/GenBank/DDBJ databases">
        <title>Genomic investigation of the strawberry pathogen Phytophthora fragariae indicates pathogenicity is determined by transcriptional variation in three key races.</title>
        <authorList>
            <person name="Adams T.M."/>
            <person name="Armitage A.D."/>
            <person name="Sobczyk M.K."/>
            <person name="Bates H.J."/>
            <person name="Dunwell J.M."/>
            <person name="Nellist C.F."/>
            <person name="Harrison R.J."/>
        </authorList>
    </citation>
    <scope>NUCLEOTIDE SEQUENCE [LARGE SCALE GENOMIC DNA]</scope>
    <source>
        <strain evidence="2 3">SCRP324</strain>
    </source>
</reference>
<feature type="compositionally biased region" description="Basic and acidic residues" evidence="1">
    <location>
        <begin position="31"/>
        <end position="40"/>
    </location>
</feature>
<organism evidence="2 3">
    <name type="scientific">Phytophthora rubi</name>
    <dbReference type="NCBI Taxonomy" id="129364"/>
    <lineage>
        <taxon>Eukaryota</taxon>
        <taxon>Sar</taxon>
        <taxon>Stramenopiles</taxon>
        <taxon>Oomycota</taxon>
        <taxon>Peronosporomycetes</taxon>
        <taxon>Peronosporales</taxon>
        <taxon>Peronosporaceae</taxon>
        <taxon>Phytophthora</taxon>
    </lineage>
</organism>
<feature type="region of interest" description="Disordered" evidence="1">
    <location>
        <begin position="27"/>
        <end position="119"/>
    </location>
</feature>